<evidence type="ECO:0000313" key="3">
    <source>
        <dbReference type="Proteomes" id="UP000034112"/>
    </source>
</evidence>
<accession>A0A0F9ZIJ5</accession>
<dbReference type="AlphaFoldDB" id="A0A0F9ZIJ5"/>
<dbReference type="Proteomes" id="UP000034112">
    <property type="component" value="Unassembled WGS sequence"/>
</dbReference>
<evidence type="ECO:0000313" key="2">
    <source>
        <dbReference type="EMBL" id="KKP00102.1"/>
    </source>
</evidence>
<reference evidence="3" key="1">
    <citation type="journal article" date="2015" name="Genome Announc.">
        <title>Draft whole-genome sequence of the biocontrol agent Trichoderma harzianum T6776.</title>
        <authorList>
            <person name="Baroncelli R."/>
            <person name="Piaggeschi G."/>
            <person name="Fiorini L."/>
            <person name="Bertolini E."/>
            <person name="Zapparata A."/>
            <person name="Pe M.E."/>
            <person name="Sarrocco S."/>
            <person name="Vannacci G."/>
        </authorList>
    </citation>
    <scope>NUCLEOTIDE SEQUENCE [LARGE SCALE GENOMIC DNA]</scope>
    <source>
        <strain evidence="3">T6776</strain>
    </source>
</reference>
<comment type="caution">
    <text evidence="2">The sequence shown here is derived from an EMBL/GenBank/DDBJ whole genome shotgun (WGS) entry which is preliminary data.</text>
</comment>
<feature type="compositionally biased region" description="Polar residues" evidence="1">
    <location>
        <begin position="270"/>
        <end position="283"/>
    </location>
</feature>
<evidence type="ECO:0008006" key="4">
    <source>
        <dbReference type="Google" id="ProtNLM"/>
    </source>
</evidence>
<sequence length="290" mass="31849">MTGPGYITKSGTAQRMGQGVTKNRKATHTGGGRAWSEAEEHYLVETRLQKVPYKQIAVHLNKTELACRLHYHQITTGRRKESISESSPEMTVQGPLLAAPPVLPPASQLPTEHVSMHRRAESYSSTSSGGSVQLPSIVDNWAFPQLPIILPKPAAMPDLNSQSVPRYREDLVYMEPHPHATQHHEMHGGFSLPSTATQPPARVDVSRLHAIYNTHRATFWDAVARDYGLNASPDMLETAWKLNQRVAQPAMPPTPATSPKVELRRDSSADRTSIASILGTNAPATPPGQW</sequence>
<proteinExistence type="predicted"/>
<feature type="region of interest" description="Disordered" evidence="1">
    <location>
        <begin position="1"/>
        <end position="33"/>
    </location>
</feature>
<evidence type="ECO:0000256" key="1">
    <source>
        <dbReference type="SAM" id="MobiDB-lite"/>
    </source>
</evidence>
<dbReference type="EMBL" id="JOKZ01000275">
    <property type="protein sequence ID" value="KKP00102.1"/>
    <property type="molecule type" value="Genomic_DNA"/>
</dbReference>
<dbReference type="OMA" id="SAPRDNM"/>
<gene>
    <name evidence="2" type="ORF">THAR02_07783</name>
</gene>
<organism evidence="2 3">
    <name type="scientific">Trichoderma harzianum</name>
    <name type="common">Hypocrea lixii</name>
    <dbReference type="NCBI Taxonomy" id="5544"/>
    <lineage>
        <taxon>Eukaryota</taxon>
        <taxon>Fungi</taxon>
        <taxon>Dikarya</taxon>
        <taxon>Ascomycota</taxon>
        <taxon>Pezizomycotina</taxon>
        <taxon>Sordariomycetes</taxon>
        <taxon>Hypocreomycetidae</taxon>
        <taxon>Hypocreales</taxon>
        <taxon>Hypocreaceae</taxon>
        <taxon>Trichoderma</taxon>
    </lineage>
</organism>
<name>A0A0F9ZIJ5_TRIHA</name>
<dbReference type="OrthoDB" id="5399305at2759"/>
<feature type="region of interest" description="Disordered" evidence="1">
    <location>
        <begin position="246"/>
        <end position="290"/>
    </location>
</feature>
<protein>
    <recommendedName>
        <fullName evidence="4">Myb-like domain-containing protein</fullName>
    </recommendedName>
</protein>